<accession>A0A370IAB5</accession>
<sequence>MTERKPPGLSQESWLDKQIRDATERGDFDDLPGKGKPLPDAGQRYDENWWLKDYLRRENVGGEGILPPSLILKRDLERLPQTLARLNSEQRVREHIGELNDRITTWLRMPHGPYVHLAPVEVEETVRQWRTARQRPRPDAKPAPAPPRSRTGWWRRLLVRD</sequence>
<dbReference type="EMBL" id="QQBC01000002">
    <property type="protein sequence ID" value="RDI67679.1"/>
    <property type="molecule type" value="Genomic_DNA"/>
</dbReference>
<evidence type="ECO:0000259" key="2">
    <source>
        <dbReference type="Pfam" id="PF09350"/>
    </source>
</evidence>
<feature type="compositionally biased region" description="Basic and acidic residues" evidence="1">
    <location>
        <begin position="14"/>
        <end position="33"/>
    </location>
</feature>
<reference evidence="3 4" key="1">
    <citation type="submission" date="2018-07" db="EMBL/GenBank/DDBJ databases">
        <title>Genomic Encyclopedia of Type Strains, Phase IV (KMG-IV): sequencing the most valuable type-strain genomes for metagenomic binning, comparative biology and taxonomic classification.</title>
        <authorList>
            <person name="Goeker M."/>
        </authorList>
    </citation>
    <scope>NUCLEOTIDE SEQUENCE [LARGE SCALE GENOMIC DNA]</scope>
    <source>
        <strain evidence="3 4">DSM 44290</strain>
    </source>
</reference>
<keyword evidence="4" id="KW-1185">Reference proteome</keyword>
<feature type="region of interest" description="Disordered" evidence="1">
    <location>
        <begin position="1"/>
        <end position="42"/>
    </location>
</feature>
<dbReference type="Proteomes" id="UP000254869">
    <property type="component" value="Unassembled WGS sequence"/>
</dbReference>
<dbReference type="InterPro" id="IPR018961">
    <property type="entry name" value="DnaJ_homolog_subfam-C_membr-28"/>
</dbReference>
<organism evidence="3 4">
    <name type="scientific">Nocardia pseudobrasiliensis</name>
    <dbReference type="NCBI Taxonomy" id="45979"/>
    <lineage>
        <taxon>Bacteria</taxon>
        <taxon>Bacillati</taxon>
        <taxon>Actinomycetota</taxon>
        <taxon>Actinomycetes</taxon>
        <taxon>Mycobacteriales</taxon>
        <taxon>Nocardiaceae</taxon>
        <taxon>Nocardia</taxon>
    </lineage>
</organism>
<feature type="domain" description="DnaJ homologue subfamily C member 28 conserved" evidence="2">
    <location>
        <begin position="14"/>
        <end position="84"/>
    </location>
</feature>
<dbReference type="RefSeq" id="WP_068005172.1">
    <property type="nucleotide sequence ID" value="NZ_QQBC01000002.1"/>
</dbReference>
<feature type="region of interest" description="Disordered" evidence="1">
    <location>
        <begin position="129"/>
        <end position="151"/>
    </location>
</feature>
<evidence type="ECO:0000313" key="3">
    <source>
        <dbReference type="EMBL" id="RDI67679.1"/>
    </source>
</evidence>
<dbReference type="AlphaFoldDB" id="A0A370IAB5"/>
<dbReference type="STRING" id="1210086.GCA_001613105_06128"/>
<protein>
    <submittedName>
        <fullName evidence="3">Uncharacterized protein DUF1992</fullName>
    </submittedName>
</protein>
<gene>
    <name evidence="3" type="ORF">DFR76_10276</name>
</gene>
<evidence type="ECO:0000313" key="4">
    <source>
        <dbReference type="Proteomes" id="UP000254869"/>
    </source>
</evidence>
<name>A0A370IAB5_9NOCA</name>
<proteinExistence type="predicted"/>
<evidence type="ECO:0000256" key="1">
    <source>
        <dbReference type="SAM" id="MobiDB-lite"/>
    </source>
</evidence>
<comment type="caution">
    <text evidence="3">The sequence shown here is derived from an EMBL/GenBank/DDBJ whole genome shotgun (WGS) entry which is preliminary data.</text>
</comment>
<dbReference type="Pfam" id="PF09350">
    <property type="entry name" value="DJC28_CD"/>
    <property type="match status" value="1"/>
</dbReference>